<evidence type="ECO:0000256" key="2">
    <source>
        <dbReference type="ARBA" id="ARBA00022525"/>
    </source>
</evidence>
<name>A0A6I4T0T2_9SPHN</name>
<dbReference type="Pfam" id="PF08548">
    <property type="entry name" value="Peptidase_M10_C"/>
    <property type="match status" value="2"/>
</dbReference>
<keyword evidence="3" id="KW-0677">Repeat</keyword>
<gene>
    <name evidence="6" type="ORF">GRI89_15090</name>
</gene>
<dbReference type="EMBL" id="WTYM01000058">
    <property type="protein sequence ID" value="MXO60866.1"/>
    <property type="molecule type" value="Genomic_DNA"/>
</dbReference>
<dbReference type="GO" id="GO:0008270">
    <property type="term" value="F:zinc ion binding"/>
    <property type="evidence" value="ECO:0007669"/>
    <property type="project" value="InterPro"/>
</dbReference>
<feature type="compositionally biased region" description="Basic and acidic residues" evidence="4">
    <location>
        <begin position="1"/>
        <end position="14"/>
    </location>
</feature>
<dbReference type="RefSeq" id="WP_159797419.1">
    <property type="nucleotide sequence ID" value="NZ_WTYM01000058.1"/>
</dbReference>
<dbReference type="GO" id="GO:0005615">
    <property type="term" value="C:extracellular space"/>
    <property type="evidence" value="ECO:0007669"/>
    <property type="project" value="InterPro"/>
</dbReference>
<accession>A0A6I4T0T2</accession>
<feature type="domain" description="Peptidase metallopeptidase" evidence="5">
    <location>
        <begin position="67"/>
        <end position="251"/>
    </location>
</feature>
<keyword evidence="7" id="KW-1185">Reference proteome</keyword>
<protein>
    <recommendedName>
        <fullName evidence="5">Peptidase metallopeptidase domain-containing protein</fullName>
    </recommendedName>
</protein>
<feature type="region of interest" description="Disordered" evidence="4">
    <location>
        <begin position="1"/>
        <end position="27"/>
    </location>
</feature>
<dbReference type="InterPro" id="IPR013858">
    <property type="entry name" value="Peptidase_M10B_C"/>
</dbReference>
<dbReference type="OrthoDB" id="733404at2"/>
<dbReference type="Gene3D" id="3.40.390.10">
    <property type="entry name" value="Collagenase (Catalytic Domain)"/>
    <property type="match status" value="1"/>
</dbReference>
<evidence type="ECO:0000313" key="7">
    <source>
        <dbReference type="Proteomes" id="UP000433652"/>
    </source>
</evidence>
<dbReference type="InterPro" id="IPR024079">
    <property type="entry name" value="MetalloPept_cat_dom_sf"/>
</dbReference>
<keyword evidence="2" id="KW-0964">Secreted</keyword>
<evidence type="ECO:0000256" key="3">
    <source>
        <dbReference type="ARBA" id="ARBA00022737"/>
    </source>
</evidence>
<dbReference type="SMART" id="SM00235">
    <property type="entry name" value="ZnMc"/>
    <property type="match status" value="1"/>
</dbReference>
<dbReference type="Proteomes" id="UP000433652">
    <property type="component" value="Unassembled WGS sequence"/>
</dbReference>
<dbReference type="InterPro" id="IPR006026">
    <property type="entry name" value="Peptidase_Metallo"/>
</dbReference>
<dbReference type="GO" id="GO:0005509">
    <property type="term" value="F:calcium ion binding"/>
    <property type="evidence" value="ECO:0007669"/>
    <property type="project" value="InterPro"/>
</dbReference>
<dbReference type="CDD" id="cd04277">
    <property type="entry name" value="ZnMc_serralysin_like"/>
    <property type="match status" value="1"/>
</dbReference>
<organism evidence="6 7">
    <name type="scientific">Croceibacterium salegens</name>
    <dbReference type="NCBI Taxonomy" id="1737568"/>
    <lineage>
        <taxon>Bacteria</taxon>
        <taxon>Pseudomonadati</taxon>
        <taxon>Pseudomonadota</taxon>
        <taxon>Alphaproteobacteria</taxon>
        <taxon>Sphingomonadales</taxon>
        <taxon>Erythrobacteraceae</taxon>
        <taxon>Croceibacterium</taxon>
    </lineage>
</organism>
<dbReference type="SUPFAM" id="SSF55486">
    <property type="entry name" value="Metalloproteases ('zincins'), catalytic domain"/>
    <property type="match status" value="1"/>
</dbReference>
<evidence type="ECO:0000256" key="4">
    <source>
        <dbReference type="SAM" id="MobiDB-lite"/>
    </source>
</evidence>
<comment type="subcellular location">
    <subcellularLocation>
        <location evidence="1">Secreted</location>
    </subcellularLocation>
</comment>
<dbReference type="AlphaFoldDB" id="A0A6I4T0T2"/>
<comment type="caution">
    <text evidence="6">The sequence shown here is derived from an EMBL/GenBank/DDBJ whole genome shotgun (WGS) entry which is preliminary data.</text>
</comment>
<dbReference type="GO" id="GO:0006508">
    <property type="term" value="P:proteolysis"/>
    <property type="evidence" value="ECO:0007669"/>
    <property type="project" value="InterPro"/>
</dbReference>
<evidence type="ECO:0000256" key="1">
    <source>
        <dbReference type="ARBA" id="ARBA00004613"/>
    </source>
</evidence>
<dbReference type="GO" id="GO:0008237">
    <property type="term" value="F:metallopeptidase activity"/>
    <property type="evidence" value="ECO:0007669"/>
    <property type="project" value="InterPro"/>
</dbReference>
<dbReference type="InterPro" id="IPR034033">
    <property type="entry name" value="Serralysin-like"/>
</dbReference>
<dbReference type="Gene3D" id="2.150.10.10">
    <property type="entry name" value="Serralysin-like metalloprotease, C-terminal"/>
    <property type="match status" value="1"/>
</dbReference>
<sequence length="528" mass="56323">MAKKVDSAIEDSKQVVRPGPQLSLSDPTDFGVGPVDYNLDDYGGLGYFYRGKPVADLAGVVDHIDSGASQDVSDGVITYAFFDHVHALGQNNNPHLGEGAGYTPFSEAQKDTARDSVGQWDDLIAPTFVEVEPGPGASTWGQNAADIWLANTSTGPAQAWAYYPGYSQQYARISGDVWIADPAYNGSNLWLEFNGYGATTLIHELGHTIGLSHPGAYNGAAATTYLGQAEYAQDSEQYSIMSYWAPAETGANVLNWGLLFYGNAQTPMLHDVYVAQQKYGADLTTRTGDTVYGFNSNADRDVFHFDLNEWPNVTIWDAGGNDTLDFSDFYGGTVINLNDGQFSSGGMGAPSAAEVNAARVDLYDRTGLYAPPTTDASITATLAAFQANAAAKIGGDFGWGGVLATEYNNISIAYGAEIENAIGSAYRDIIVTNEQDNVLTGNAGADVFIFQDGHNYVTETFENGGFDTITDFDVGVDIVDLRYLGFNVDSDVYVSGNVLGIVIDGDGSIDQSIAFANLAGVPFGDIYV</sequence>
<reference evidence="6 7" key="1">
    <citation type="submission" date="2019-12" db="EMBL/GenBank/DDBJ databases">
        <title>Genomic-based taxomic classification of the family Erythrobacteraceae.</title>
        <authorList>
            <person name="Xu L."/>
        </authorList>
    </citation>
    <scope>NUCLEOTIDE SEQUENCE [LARGE SCALE GENOMIC DNA]</scope>
    <source>
        <strain evidence="6 7">MCCC 1K01500</strain>
    </source>
</reference>
<dbReference type="SUPFAM" id="SSF51120">
    <property type="entry name" value="beta-Roll"/>
    <property type="match status" value="1"/>
</dbReference>
<evidence type="ECO:0000259" key="5">
    <source>
        <dbReference type="SMART" id="SM00235"/>
    </source>
</evidence>
<proteinExistence type="predicted"/>
<dbReference type="InterPro" id="IPR011049">
    <property type="entry name" value="Serralysin-like_metalloprot_C"/>
</dbReference>
<evidence type="ECO:0000313" key="6">
    <source>
        <dbReference type="EMBL" id="MXO60866.1"/>
    </source>
</evidence>